<protein>
    <recommendedName>
        <fullName evidence="1">Flavodoxin-like domain-containing protein</fullName>
    </recommendedName>
</protein>
<accession>A0A7Z1B019</accession>
<dbReference type="SUPFAM" id="SSF52218">
    <property type="entry name" value="Flavoproteins"/>
    <property type="match status" value="1"/>
</dbReference>
<dbReference type="InterPro" id="IPR005025">
    <property type="entry name" value="FMN_Rdtase-like_dom"/>
</dbReference>
<dbReference type="PANTHER" id="PTHR30546:SF23">
    <property type="entry name" value="FLAVOPROTEIN-LIKE PROTEIN YCP4-RELATED"/>
    <property type="match status" value="1"/>
</dbReference>
<dbReference type="Gene3D" id="3.40.50.360">
    <property type="match status" value="1"/>
</dbReference>
<comment type="caution">
    <text evidence="2">The sequence shown here is derived from an EMBL/GenBank/DDBJ whole genome shotgun (WGS) entry which is preliminary data.</text>
</comment>
<dbReference type="InterPro" id="IPR008254">
    <property type="entry name" value="Flavodoxin/NO_synth"/>
</dbReference>
<sequence length="187" mass="19159">MTRVAIIYYSSGGTIGRLAESVCAGAAGSGAQVRTTELPASDSGSLADALAALEWADGVVFGTPACFGNVATPVKRLIDGAWPLWQQEKLSNKVVAGFTAAGSEHGGHESTLLALFQSVYHWGSLIVPAGYADPAVRRAGGNPYGVSARAHRDGSVDDVALDAARYLGQRIAAFAALLCREPAGVAG</sequence>
<dbReference type="RefSeq" id="WP_075131666.1">
    <property type="nucleotide sequence ID" value="NZ_MSIF01000002.1"/>
</dbReference>
<dbReference type="GO" id="GO:0010181">
    <property type="term" value="F:FMN binding"/>
    <property type="evidence" value="ECO:0007669"/>
    <property type="project" value="InterPro"/>
</dbReference>
<evidence type="ECO:0000313" key="2">
    <source>
        <dbReference type="EMBL" id="OLF12758.1"/>
    </source>
</evidence>
<dbReference type="GO" id="GO:0016020">
    <property type="term" value="C:membrane"/>
    <property type="evidence" value="ECO:0007669"/>
    <property type="project" value="TreeGrafter"/>
</dbReference>
<dbReference type="InterPro" id="IPR029039">
    <property type="entry name" value="Flavoprotein-like_sf"/>
</dbReference>
<dbReference type="Proteomes" id="UP000185696">
    <property type="component" value="Unassembled WGS sequence"/>
</dbReference>
<reference evidence="2 3" key="1">
    <citation type="submission" date="2016-12" db="EMBL/GenBank/DDBJ databases">
        <title>The draft genome sequence of Actinophytocola xinjiangensis.</title>
        <authorList>
            <person name="Wang W."/>
            <person name="Yuan L."/>
        </authorList>
    </citation>
    <scope>NUCLEOTIDE SEQUENCE [LARGE SCALE GENOMIC DNA]</scope>
    <source>
        <strain evidence="2 3">CGMCC 4.4663</strain>
    </source>
</reference>
<organism evidence="2 3">
    <name type="scientific">Actinophytocola xinjiangensis</name>
    <dbReference type="NCBI Taxonomy" id="485602"/>
    <lineage>
        <taxon>Bacteria</taxon>
        <taxon>Bacillati</taxon>
        <taxon>Actinomycetota</taxon>
        <taxon>Actinomycetes</taxon>
        <taxon>Pseudonocardiales</taxon>
        <taxon>Pseudonocardiaceae</taxon>
    </lineage>
</organism>
<dbReference type="GO" id="GO:0003955">
    <property type="term" value="F:NAD(P)H dehydrogenase (quinone) activity"/>
    <property type="evidence" value="ECO:0007669"/>
    <property type="project" value="TreeGrafter"/>
</dbReference>
<dbReference type="EMBL" id="MSIF01000002">
    <property type="protein sequence ID" value="OLF12758.1"/>
    <property type="molecule type" value="Genomic_DNA"/>
</dbReference>
<dbReference type="AlphaFoldDB" id="A0A7Z1B019"/>
<name>A0A7Z1B019_9PSEU</name>
<dbReference type="Pfam" id="PF03358">
    <property type="entry name" value="FMN_red"/>
    <property type="match status" value="1"/>
</dbReference>
<proteinExistence type="predicted"/>
<dbReference type="OrthoDB" id="9801479at2"/>
<dbReference type="PANTHER" id="PTHR30546">
    <property type="entry name" value="FLAVODOXIN-RELATED PROTEIN WRBA-RELATED"/>
    <property type="match status" value="1"/>
</dbReference>
<gene>
    <name evidence="2" type="ORF">BLA60_05630</name>
</gene>
<evidence type="ECO:0000259" key="1">
    <source>
        <dbReference type="PROSITE" id="PS50902"/>
    </source>
</evidence>
<dbReference type="PROSITE" id="PS50902">
    <property type="entry name" value="FLAVODOXIN_LIKE"/>
    <property type="match status" value="1"/>
</dbReference>
<keyword evidence="3" id="KW-1185">Reference proteome</keyword>
<evidence type="ECO:0000313" key="3">
    <source>
        <dbReference type="Proteomes" id="UP000185696"/>
    </source>
</evidence>
<feature type="domain" description="Flavodoxin-like" evidence="1">
    <location>
        <begin position="4"/>
        <end position="172"/>
    </location>
</feature>